<keyword evidence="11" id="KW-1133">Transmembrane helix</keyword>
<comment type="similarity">
    <text evidence="3 9 10">Belongs to the FBPase class 1 family.</text>
</comment>
<protein>
    <recommendedName>
        <fullName evidence="9">Fructose-1,6-bisphosphatase class 1</fullName>
        <shortName evidence="9">FBPase class 1</shortName>
        <ecNumber evidence="9">3.1.3.11</ecNumber>
    </recommendedName>
    <alternativeName>
        <fullName evidence="9">D-fructose-1,6-bisphosphate 1-phosphohydrolase class 1</fullName>
    </alternativeName>
</protein>
<dbReference type="HAMAP" id="MF_01855">
    <property type="entry name" value="FBPase_class1"/>
    <property type="match status" value="1"/>
</dbReference>
<keyword evidence="7 9" id="KW-0460">Magnesium</keyword>
<feature type="binding site" evidence="9">
    <location>
        <position position="102"/>
    </location>
    <ligand>
        <name>Mg(2+)</name>
        <dbReference type="ChEBI" id="CHEBI:18420"/>
        <label>2</label>
    </ligand>
</feature>
<evidence type="ECO:0000256" key="7">
    <source>
        <dbReference type="ARBA" id="ARBA00022842"/>
    </source>
</evidence>
<dbReference type="AlphaFoldDB" id="A0ABD4TMH3"/>
<evidence type="ECO:0000256" key="1">
    <source>
        <dbReference type="ARBA" id="ARBA00001273"/>
    </source>
</evidence>
<dbReference type="Gene3D" id="3.30.540.10">
    <property type="entry name" value="Fructose-1,6-Bisphosphatase, subunit A, domain 1"/>
    <property type="match status" value="1"/>
</dbReference>
<reference evidence="14 15" key="1">
    <citation type="submission" date="2019-08" db="EMBL/GenBank/DDBJ databases">
        <authorList>
            <person name="Chen S.-C."/>
            <person name="Lai M.-C."/>
            <person name="You Y.-T."/>
        </authorList>
    </citation>
    <scope>NUCLEOTIDE SEQUENCE [LARGE SCALE GENOMIC DNA]</scope>
    <source>
        <strain evidence="14 15">P2F9704a</strain>
    </source>
</reference>
<dbReference type="PIRSF" id="PIRSF500210">
    <property type="entry name" value="FBPtase"/>
    <property type="match status" value="1"/>
</dbReference>
<dbReference type="Pfam" id="PF18913">
    <property type="entry name" value="FBPase_C"/>
    <property type="match status" value="1"/>
</dbReference>
<comment type="subcellular location">
    <subcellularLocation>
        <location evidence="9">Cytoplasm</location>
    </subcellularLocation>
</comment>
<feature type="domain" description="Fructose-1-6-bisphosphatase class I N-terminal" evidence="12">
    <location>
        <begin position="31"/>
        <end position="168"/>
    </location>
</feature>
<evidence type="ECO:0000313" key="14">
    <source>
        <dbReference type="EMBL" id="MCQ1539492.1"/>
    </source>
</evidence>
<evidence type="ECO:0000313" key="15">
    <source>
        <dbReference type="Proteomes" id="UP001524383"/>
    </source>
</evidence>
<dbReference type="EC" id="3.1.3.11" evidence="9"/>
<keyword evidence="8 9" id="KW-0119">Carbohydrate metabolism</keyword>
<feature type="binding site" evidence="9">
    <location>
        <position position="79"/>
    </location>
    <ligand>
        <name>Mg(2+)</name>
        <dbReference type="ChEBI" id="CHEBI:18420"/>
        <label>1</label>
    </ligand>
</feature>
<feature type="binding site" evidence="9">
    <location>
        <position position="99"/>
    </location>
    <ligand>
        <name>Mg(2+)</name>
        <dbReference type="ChEBI" id="CHEBI:18420"/>
        <label>2</label>
    </ligand>
</feature>
<comment type="pathway">
    <text evidence="2">Carbohydrate biosynthesis; Calvin cycle.</text>
</comment>
<keyword evidence="11" id="KW-0472">Membrane</keyword>
<keyword evidence="5 9" id="KW-0479">Metal-binding</keyword>
<dbReference type="GO" id="GO:0042132">
    <property type="term" value="F:fructose 1,6-bisphosphate 1-phosphatase activity"/>
    <property type="evidence" value="ECO:0007669"/>
    <property type="project" value="UniProtKB-UniRule"/>
</dbReference>
<evidence type="ECO:0000256" key="2">
    <source>
        <dbReference type="ARBA" id="ARBA00005215"/>
    </source>
</evidence>
<evidence type="ECO:0000256" key="9">
    <source>
        <dbReference type="HAMAP-Rule" id="MF_01855"/>
    </source>
</evidence>
<evidence type="ECO:0000256" key="10">
    <source>
        <dbReference type="RuleBase" id="RU000508"/>
    </source>
</evidence>
<dbReference type="InterPro" id="IPR020548">
    <property type="entry name" value="Fructose_bisphosphatase_AS"/>
</dbReference>
<evidence type="ECO:0000259" key="12">
    <source>
        <dbReference type="Pfam" id="PF00316"/>
    </source>
</evidence>
<accession>A0ABD4TMH3</accession>
<feature type="binding site" evidence="9">
    <location>
        <position position="99"/>
    </location>
    <ligand>
        <name>Mg(2+)</name>
        <dbReference type="ChEBI" id="CHEBI:18420"/>
        <label>1</label>
    </ligand>
</feature>
<dbReference type="EMBL" id="VOTZ01000033">
    <property type="protein sequence ID" value="MCQ1539492.1"/>
    <property type="molecule type" value="Genomic_DNA"/>
</dbReference>
<feature type="binding site" evidence="9">
    <location>
        <position position="245"/>
    </location>
    <ligand>
        <name>Mg(2+)</name>
        <dbReference type="ChEBI" id="CHEBI:18420"/>
        <label>2</label>
    </ligand>
</feature>
<dbReference type="Gene3D" id="3.40.190.80">
    <property type="match status" value="1"/>
</dbReference>
<feature type="binding site" evidence="9">
    <location>
        <begin position="102"/>
        <end position="105"/>
    </location>
    <ligand>
        <name>substrate</name>
    </ligand>
</feature>
<dbReference type="SUPFAM" id="SSF56655">
    <property type="entry name" value="Carbohydrate phosphatase"/>
    <property type="match status" value="1"/>
</dbReference>
<gene>
    <name evidence="9" type="primary">fbp</name>
    <name evidence="14" type="ORF">FTO68_10940</name>
</gene>
<evidence type="ECO:0000256" key="4">
    <source>
        <dbReference type="ARBA" id="ARBA00022490"/>
    </source>
</evidence>
<feature type="domain" description="Fructose-1-6-bisphosphatase class 1 C-terminal" evidence="13">
    <location>
        <begin position="176"/>
        <end position="296"/>
    </location>
</feature>
<evidence type="ECO:0000256" key="6">
    <source>
        <dbReference type="ARBA" id="ARBA00022801"/>
    </source>
</evidence>
<dbReference type="PANTHER" id="PTHR11556">
    <property type="entry name" value="FRUCTOSE-1,6-BISPHOSPHATASE-RELATED"/>
    <property type="match status" value="1"/>
</dbReference>
<sequence>MITVQEYLSEKGCEEDLARLICLIAEQAGPIRRAFISNQRYAASLNTSGEVQAEMDTWSDRHLTQQLAASGLVSRIASEEQDEVFECNASFGKYSVVMDPLDGSSLIAVNLAVGTIVGIYEGCSVLRKGKEMKAALYLLYGPMTTLTLSIGSGVALFSLDDDGRYLLMEDTIRMPEGTIYGSGGERPKWTKKHASFIAALEAEGAKSRYSGSFVADFHQILKYGGLYAYPAALGKPDGKLRLVFEAQPIGFLAREAGGRISNGSTDILEIMPEKVHQKTPIYVGSRGIIERLEALQE</sequence>
<organism evidence="14 15">
    <name type="scientific">Methanocalculus taiwanensis</name>
    <dbReference type="NCBI Taxonomy" id="106207"/>
    <lineage>
        <taxon>Archaea</taxon>
        <taxon>Methanobacteriati</taxon>
        <taxon>Methanobacteriota</taxon>
        <taxon>Stenosarchaea group</taxon>
        <taxon>Methanomicrobia</taxon>
        <taxon>Methanomicrobiales</taxon>
        <taxon>Methanocalculaceae</taxon>
        <taxon>Methanocalculus</taxon>
    </lineage>
</organism>
<comment type="caution">
    <text evidence="14">The sequence shown here is derived from an EMBL/GenBank/DDBJ whole genome shotgun (WGS) entry which is preliminary data.</text>
</comment>
<dbReference type="RefSeq" id="WP_255333460.1">
    <property type="nucleotide sequence ID" value="NZ_VOTZ01000033.1"/>
</dbReference>
<feature type="binding site" evidence="9">
    <location>
        <position position="239"/>
    </location>
    <ligand>
        <name>substrate</name>
    </ligand>
</feature>
<dbReference type="GO" id="GO:0000287">
    <property type="term" value="F:magnesium ion binding"/>
    <property type="evidence" value="ECO:0007669"/>
    <property type="project" value="UniProtKB-UniRule"/>
</dbReference>
<proteinExistence type="inferred from homology"/>
<comment type="cofactor">
    <cofactor evidence="9">
        <name>Mg(2+)</name>
        <dbReference type="ChEBI" id="CHEBI:18420"/>
    </cofactor>
    <text evidence="9">Binds 2 magnesium ions per subunit.</text>
</comment>
<comment type="catalytic activity">
    <reaction evidence="1 9">
        <text>beta-D-fructose 1,6-bisphosphate + H2O = beta-D-fructose 6-phosphate + phosphate</text>
        <dbReference type="Rhea" id="RHEA:11064"/>
        <dbReference type="ChEBI" id="CHEBI:15377"/>
        <dbReference type="ChEBI" id="CHEBI:32966"/>
        <dbReference type="ChEBI" id="CHEBI:43474"/>
        <dbReference type="ChEBI" id="CHEBI:57634"/>
        <dbReference type="EC" id="3.1.3.11"/>
    </reaction>
</comment>
<comment type="caution">
    <text evidence="9">Lacks conserved residue(s) required for the propagation of feature annotation.</text>
</comment>
<dbReference type="PIRSF" id="PIRSF000904">
    <property type="entry name" value="FBPtase_SBPase"/>
    <property type="match status" value="1"/>
</dbReference>
<evidence type="ECO:0000256" key="11">
    <source>
        <dbReference type="SAM" id="Phobius"/>
    </source>
</evidence>
<feature type="binding site" evidence="9">
    <location>
        <position position="209"/>
    </location>
    <ligand>
        <name>substrate</name>
    </ligand>
</feature>
<dbReference type="InterPro" id="IPR033391">
    <property type="entry name" value="FBPase_N"/>
</dbReference>
<evidence type="ECO:0000256" key="3">
    <source>
        <dbReference type="ARBA" id="ARBA00010941"/>
    </source>
</evidence>
<evidence type="ECO:0000256" key="8">
    <source>
        <dbReference type="ARBA" id="ARBA00023277"/>
    </source>
</evidence>
<dbReference type="Pfam" id="PF00316">
    <property type="entry name" value="FBPase"/>
    <property type="match status" value="1"/>
</dbReference>
<dbReference type="Proteomes" id="UP001524383">
    <property type="component" value="Unassembled WGS sequence"/>
</dbReference>
<comment type="subunit">
    <text evidence="9">Homotetramer.</text>
</comment>
<keyword evidence="6 9" id="KW-0378">Hydrolase</keyword>
<keyword evidence="11" id="KW-0812">Transmembrane</keyword>
<evidence type="ECO:0000256" key="5">
    <source>
        <dbReference type="ARBA" id="ARBA00022723"/>
    </source>
</evidence>
<dbReference type="PRINTS" id="PR00115">
    <property type="entry name" value="F16BPHPHTASE"/>
</dbReference>
<dbReference type="GO" id="GO:0005737">
    <property type="term" value="C:cytoplasm"/>
    <property type="evidence" value="ECO:0007669"/>
    <property type="project" value="UniProtKB-SubCell"/>
</dbReference>
<feature type="transmembrane region" description="Helical" evidence="11">
    <location>
        <begin position="135"/>
        <end position="159"/>
    </location>
</feature>
<keyword evidence="4 9" id="KW-0963">Cytoplasm</keyword>
<dbReference type="PANTHER" id="PTHR11556:SF35">
    <property type="entry name" value="SEDOHEPTULOSE-1,7-BISPHOSPHATASE, CHLOROPLASTIC"/>
    <property type="match status" value="1"/>
</dbReference>
<feature type="binding site" evidence="9">
    <location>
        <position position="101"/>
    </location>
    <ligand>
        <name>Mg(2+)</name>
        <dbReference type="ChEBI" id="CHEBI:18420"/>
        <label>1</label>
    </ligand>
</feature>
<keyword evidence="15" id="KW-1185">Reference proteome</keyword>
<evidence type="ECO:0000259" key="13">
    <source>
        <dbReference type="Pfam" id="PF18913"/>
    </source>
</evidence>
<dbReference type="GO" id="GO:0006094">
    <property type="term" value="P:gluconeogenesis"/>
    <property type="evidence" value="ECO:0007669"/>
    <property type="project" value="UniProtKB-UniRule"/>
</dbReference>
<dbReference type="InterPro" id="IPR044015">
    <property type="entry name" value="FBPase_C_dom"/>
</dbReference>
<name>A0ABD4TMH3_9EURY</name>
<dbReference type="InterPro" id="IPR000146">
    <property type="entry name" value="FBPase_class-1"/>
</dbReference>
<dbReference type="PROSITE" id="PS00124">
    <property type="entry name" value="FBPASE"/>
    <property type="match status" value="1"/>
</dbReference>
<dbReference type="InterPro" id="IPR028343">
    <property type="entry name" value="FBPtase"/>
</dbReference>